<feature type="chain" id="PRO_5016321937" description="Lipoprotein" evidence="1">
    <location>
        <begin position="21"/>
        <end position="125"/>
    </location>
</feature>
<sequence>MRRWLPLGLLLAACAETAPAPTPTVWIGRSELDLVSALGVPSRVHEAEGRRFLAYDEAGAPGPAVVPSIGIGGFRSSGGWGSASGIGTGVGLSFGNFGAPGPCTTSFEIRDGRVIGATRQGPGCG</sequence>
<proteinExistence type="predicted"/>
<keyword evidence="1" id="KW-0732">Signal</keyword>
<reference evidence="3" key="1">
    <citation type="submission" date="2018-05" db="EMBL/GenBank/DDBJ databases">
        <authorList>
            <person name="Du Z."/>
            <person name="Wang X."/>
        </authorList>
    </citation>
    <scope>NUCLEOTIDE SEQUENCE [LARGE SCALE GENOMIC DNA]</scope>
    <source>
        <strain evidence="3">CQN31</strain>
    </source>
</reference>
<dbReference type="EMBL" id="QGNA01000001">
    <property type="protein sequence ID" value="PWS38583.1"/>
    <property type="molecule type" value="Genomic_DNA"/>
</dbReference>
<feature type="signal peptide" evidence="1">
    <location>
        <begin position="1"/>
        <end position="20"/>
    </location>
</feature>
<evidence type="ECO:0000313" key="2">
    <source>
        <dbReference type="EMBL" id="PWS38583.1"/>
    </source>
</evidence>
<evidence type="ECO:0000256" key="1">
    <source>
        <dbReference type="SAM" id="SignalP"/>
    </source>
</evidence>
<keyword evidence="3" id="KW-1185">Reference proteome</keyword>
<comment type="caution">
    <text evidence="2">The sequence shown here is derived from an EMBL/GenBank/DDBJ whole genome shotgun (WGS) entry which is preliminary data.</text>
</comment>
<dbReference type="Proteomes" id="UP000245765">
    <property type="component" value="Unassembled WGS sequence"/>
</dbReference>
<accession>A0A317FIZ3</accession>
<name>A0A317FIZ3_9PROT</name>
<evidence type="ECO:0000313" key="3">
    <source>
        <dbReference type="Proteomes" id="UP000245765"/>
    </source>
</evidence>
<dbReference type="AlphaFoldDB" id="A0A317FIZ3"/>
<organism evidence="2 3">
    <name type="scientific">Falsiroseomonas bella</name>
    <dbReference type="NCBI Taxonomy" id="2184016"/>
    <lineage>
        <taxon>Bacteria</taxon>
        <taxon>Pseudomonadati</taxon>
        <taxon>Pseudomonadota</taxon>
        <taxon>Alphaproteobacteria</taxon>
        <taxon>Acetobacterales</taxon>
        <taxon>Roseomonadaceae</taxon>
        <taxon>Falsiroseomonas</taxon>
    </lineage>
</organism>
<gene>
    <name evidence="2" type="ORF">DFH01_04720</name>
</gene>
<dbReference type="OrthoDB" id="7272659at2"/>
<protein>
    <recommendedName>
        <fullName evidence="4">Lipoprotein</fullName>
    </recommendedName>
</protein>
<evidence type="ECO:0008006" key="4">
    <source>
        <dbReference type="Google" id="ProtNLM"/>
    </source>
</evidence>
<dbReference type="RefSeq" id="WP_109869204.1">
    <property type="nucleotide sequence ID" value="NZ_QGNA01000001.1"/>
</dbReference>